<feature type="transmembrane region" description="Helical" evidence="1">
    <location>
        <begin position="33"/>
        <end position="55"/>
    </location>
</feature>
<evidence type="ECO:0000313" key="2">
    <source>
        <dbReference type="EMBL" id="JAU97268.1"/>
    </source>
</evidence>
<keyword evidence="1" id="KW-0472">Membrane</keyword>
<proteinExistence type="predicted"/>
<accession>A0A1J3JYR9</accession>
<reference evidence="2" key="1">
    <citation type="submission" date="2016-07" db="EMBL/GenBank/DDBJ databases">
        <title>De novo transcriptome assembly of four accessions of the metal hyperaccumulator plant Noccaea caerulescens.</title>
        <authorList>
            <person name="Blande D."/>
            <person name="Halimaa P."/>
            <person name="Tervahauta A.I."/>
            <person name="Aarts M.G."/>
            <person name="Karenlampi S.O."/>
        </authorList>
    </citation>
    <scope>NUCLEOTIDE SEQUENCE</scope>
</reference>
<dbReference type="EMBL" id="GEVM01008670">
    <property type="protein sequence ID" value="JAU97268.1"/>
    <property type="molecule type" value="Transcribed_RNA"/>
</dbReference>
<keyword evidence="1" id="KW-0812">Transmembrane</keyword>
<keyword evidence="1" id="KW-1133">Transmembrane helix</keyword>
<protein>
    <submittedName>
        <fullName evidence="2">Uncharacterized protein</fullName>
    </submittedName>
</protein>
<sequence length="79" mass="9281">MKIMHHLLDSMNRVSSPTDRCSERRSVAIFSPLLHIFSSPSLFLCLSIVISLFLFSDQNSRFEREHFPILRRRCTVEDL</sequence>
<dbReference type="AlphaFoldDB" id="A0A1J3JYR9"/>
<name>A0A1J3JYR9_NOCCA</name>
<gene>
    <name evidence="2" type="ORF">MP_TR26726_c1_g1_i1_g.78290</name>
</gene>
<organism evidence="2">
    <name type="scientific">Noccaea caerulescens</name>
    <name type="common">Alpine penny-cress</name>
    <name type="synonym">Thlaspi caerulescens</name>
    <dbReference type="NCBI Taxonomy" id="107243"/>
    <lineage>
        <taxon>Eukaryota</taxon>
        <taxon>Viridiplantae</taxon>
        <taxon>Streptophyta</taxon>
        <taxon>Embryophyta</taxon>
        <taxon>Tracheophyta</taxon>
        <taxon>Spermatophyta</taxon>
        <taxon>Magnoliopsida</taxon>
        <taxon>eudicotyledons</taxon>
        <taxon>Gunneridae</taxon>
        <taxon>Pentapetalae</taxon>
        <taxon>rosids</taxon>
        <taxon>malvids</taxon>
        <taxon>Brassicales</taxon>
        <taxon>Brassicaceae</taxon>
        <taxon>Coluteocarpeae</taxon>
        <taxon>Noccaea</taxon>
    </lineage>
</organism>
<evidence type="ECO:0000256" key="1">
    <source>
        <dbReference type="SAM" id="Phobius"/>
    </source>
</evidence>